<dbReference type="Pfam" id="PF00010">
    <property type="entry name" value="HLH"/>
    <property type="match status" value="1"/>
</dbReference>
<feature type="region of interest" description="Disordered" evidence="5">
    <location>
        <begin position="437"/>
        <end position="469"/>
    </location>
</feature>
<evidence type="ECO:0000256" key="3">
    <source>
        <dbReference type="ARBA" id="ARBA00023163"/>
    </source>
</evidence>
<reference evidence="7 8" key="1">
    <citation type="submission" date="2024-01" db="EMBL/GenBank/DDBJ databases">
        <title>The genomes of 5 underutilized Papilionoideae crops provide insights into root nodulation and disease resistance.</title>
        <authorList>
            <person name="Yuan L."/>
        </authorList>
    </citation>
    <scope>NUCLEOTIDE SEQUENCE [LARGE SCALE GENOMIC DNA]</scope>
    <source>
        <strain evidence="7">LY-2023</strain>
        <tissue evidence="7">Leaf</tissue>
    </source>
</reference>
<feature type="region of interest" description="Disordered" evidence="5">
    <location>
        <begin position="489"/>
        <end position="517"/>
    </location>
</feature>
<dbReference type="CDD" id="cd11445">
    <property type="entry name" value="bHLH_AtPIF_like"/>
    <property type="match status" value="1"/>
</dbReference>
<dbReference type="InterPro" id="IPR047265">
    <property type="entry name" value="PIF1-like_bHLH"/>
</dbReference>
<feature type="compositionally biased region" description="Basic and acidic residues" evidence="5">
    <location>
        <begin position="507"/>
        <end position="517"/>
    </location>
</feature>
<comment type="subcellular location">
    <subcellularLocation>
        <location evidence="1">Nucleus</location>
    </subcellularLocation>
</comment>
<comment type="caution">
    <text evidence="7">The sequence shown here is derived from an EMBL/GenBank/DDBJ whole genome shotgun (WGS) entry which is preliminary data.</text>
</comment>
<feature type="compositionally biased region" description="Acidic residues" evidence="5">
    <location>
        <begin position="8"/>
        <end position="18"/>
    </location>
</feature>
<feature type="domain" description="BHLH" evidence="6">
    <location>
        <begin position="306"/>
        <end position="355"/>
    </location>
</feature>
<evidence type="ECO:0000256" key="5">
    <source>
        <dbReference type="SAM" id="MobiDB-lite"/>
    </source>
</evidence>
<proteinExistence type="predicted"/>
<feature type="compositionally biased region" description="Polar residues" evidence="5">
    <location>
        <begin position="445"/>
        <end position="469"/>
    </location>
</feature>
<evidence type="ECO:0000259" key="6">
    <source>
        <dbReference type="PROSITE" id="PS50888"/>
    </source>
</evidence>
<dbReference type="SMART" id="SM00353">
    <property type="entry name" value="HLH"/>
    <property type="match status" value="1"/>
</dbReference>
<organism evidence="7 8">
    <name type="scientific">Clitoria ternatea</name>
    <name type="common">Butterfly pea</name>
    <dbReference type="NCBI Taxonomy" id="43366"/>
    <lineage>
        <taxon>Eukaryota</taxon>
        <taxon>Viridiplantae</taxon>
        <taxon>Streptophyta</taxon>
        <taxon>Embryophyta</taxon>
        <taxon>Tracheophyta</taxon>
        <taxon>Spermatophyta</taxon>
        <taxon>Magnoliopsida</taxon>
        <taxon>eudicotyledons</taxon>
        <taxon>Gunneridae</taxon>
        <taxon>Pentapetalae</taxon>
        <taxon>rosids</taxon>
        <taxon>fabids</taxon>
        <taxon>Fabales</taxon>
        <taxon>Fabaceae</taxon>
        <taxon>Papilionoideae</taxon>
        <taxon>50 kb inversion clade</taxon>
        <taxon>NPAAA clade</taxon>
        <taxon>indigoferoid/millettioid clade</taxon>
        <taxon>Phaseoleae</taxon>
        <taxon>Clitoria</taxon>
    </lineage>
</organism>
<dbReference type="GO" id="GO:0010017">
    <property type="term" value="P:red or far-red light signaling pathway"/>
    <property type="evidence" value="ECO:0007669"/>
    <property type="project" value="UniProtKB-ARBA"/>
</dbReference>
<dbReference type="FunFam" id="4.10.280.10:FF:000004">
    <property type="entry name" value="Basic helix-loop-helix transcription factor"/>
    <property type="match status" value="1"/>
</dbReference>
<dbReference type="PANTHER" id="PTHR46807:SF8">
    <property type="entry name" value="TRANSCRIPTION FACTOR PIF1-LIKE ISOFORM X2"/>
    <property type="match status" value="1"/>
</dbReference>
<evidence type="ECO:0000313" key="8">
    <source>
        <dbReference type="Proteomes" id="UP001359559"/>
    </source>
</evidence>
<dbReference type="Gene3D" id="4.10.280.10">
    <property type="entry name" value="Helix-loop-helix DNA-binding domain"/>
    <property type="match status" value="1"/>
</dbReference>
<dbReference type="GO" id="GO:0003700">
    <property type="term" value="F:DNA-binding transcription factor activity"/>
    <property type="evidence" value="ECO:0007669"/>
    <property type="project" value="InterPro"/>
</dbReference>
<feature type="compositionally biased region" description="Basic and acidic residues" evidence="5">
    <location>
        <begin position="306"/>
        <end position="318"/>
    </location>
</feature>
<dbReference type="PANTHER" id="PTHR46807">
    <property type="entry name" value="TRANSCRIPTION FACTOR PIF3"/>
    <property type="match status" value="1"/>
</dbReference>
<dbReference type="EMBL" id="JAYKXN010000006">
    <property type="protein sequence ID" value="KAK7279460.1"/>
    <property type="molecule type" value="Genomic_DNA"/>
</dbReference>
<keyword evidence="8" id="KW-1185">Reference proteome</keyword>
<dbReference type="InterPro" id="IPR036638">
    <property type="entry name" value="HLH_DNA-bd_sf"/>
</dbReference>
<feature type="compositionally biased region" description="Polar residues" evidence="5">
    <location>
        <begin position="491"/>
        <end position="506"/>
    </location>
</feature>
<dbReference type="GO" id="GO:0005634">
    <property type="term" value="C:nucleus"/>
    <property type="evidence" value="ECO:0007669"/>
    <property type="project" value="UniProtKB-SubCell"/>
</dbReference>
<name>A0AAN9IJA1_CLITE</name>
<gene>
    <name evidence="7" type="ORF">RJT34_24513</name>
</gene>
<feature type="compositionally biased region" description="Acidic residues" evidence="5">
    <location>
        <begin position="276"/>
        <end position="289"/>
    </location>
</feature>
<keyword evidence="3" id="KW-0804">Transcription</keyword>
<dbReference type="Proteomes" id="UP001359559">
    <property type="component" value="Unassembled WGS sequence"/>
</dbReference>
<feature type="region of interest" description="Disordered" evidence="5">
    <location>
        <begin position="182"/>
        <end position="318"/>
    </location>
</feature>
<dbReference type="SUPFAM" id="SSF47459">
    <property type="entry name" value="HLH, helix-loop-helix DNA-binding domain"/>
    <property type="match status" value="1"/>
</dbReference>
<dbReference type="InterPro" id="IPR044273">
    <property type="entry name" value="PIF3-like"/>
</dbReference>
<feature type="region of interest" description="Disordered" evidence="5">
    <location>
        <begin position="126"/>
        <end position="169"/>
    </location>
</feature>
<keyword evidence="2" id="KW-0805">Transcription regulation</keyword>
<dbReference type="PROSITE" id="PS50888">
    <property type="entry name" value="BHLH"/>
    <property type="match status" value="1"/>
</dbReference>
<evidence type="ECO:0000256" key="1">
    <source>
        <dbReference type="ARBA" id="ARBA00004123"/>
    </source>
</evidence>
<protein>
    <recommendedName>
        <fullName evidence="6">BHLH domain-containing protein</fullName>
    </recommendedName>
</protein>
<evidence type="ECO:0000256" key="4">
    <source>
        <dbReference type="ARBA" id="ARBA00023242"/>
    </source>
</evidence>
<accession>A0AAN9IJA1</accession>
<dbReference type="InterPro" id="IPR011598">
    <property type="entry name" value="bHLH_dom"/>
</dbReference>
<evidence type="ECO:0000256" key="2">
    <source>
        <dbReference type="ARBA" id="ARBA00023015"/>
    </source>
</evidence>
<dbReference type="GO" id="GO:0046983">
    <property type="term" value="F:protein dimerization activity"/>
    <property type="evidence" value="ECO:0007669"/>
    <property type="project" value="InterPro"/>
</dbReference>
<evidence type="ECO:0000313" key="7">
    <source>
        <dbReference type="EMBL" id="KAK7279460.1"/>
    </source>
</evidence>
<keyword evidence="4" id="KW-0539">Nucleus</keyword>
<feature type="compositionally biased region" description="Polar residues" evidence="5">
    <location>
        <begin position="127"/>
        <end position="142"/>
    </location>
</feature>
<dbReference type="AlphaFoldDB" id="A0AAN9IJA1"/>
<sequence>MNHCVPDFEIEMEEDDDYPTPISKKSSAQNDEIMELLWQNGQVVMHSQNQRSFRKQPPLGTTTTTGDVVIPAREIRSSEAESYTSNQHLFMQEDEMASWLHYPIHEDPPSFDHRNFCADIFYPTPDATGQNHNDNNAVQSSVRAAEVRKPPRMTALRPPVPPPRKSDQAASRIPNFAHFSKHSNARAEPGPSSSSKAAAAQPTVVDSCDTPTATAEHAETGRGSVAAGKSAASDDENETATCDVTVTSSPGGSSGSAEPVQREPLVDRKRKGREPEESEFQNEDVDFESLEAKKQVRGSTSTKRSRAAEVHNLSERRRRDRINEKMRALQELIPRCNKSDKASMLDEAIEYLKSLQLQVQMMSMGCGMVPMMFPGIQQYMPPMGMGIGMGMGMEMGMNRPVMPFPNMLASSTLPAATAAAHLGPRFPMPPFHMPHVPAPDLSRMQAANPSDTNMLNSLGTPDQDQSRMPNLTDPYHQYLSLQQVQLQLMQAMNQPNVSKPSTSRGQENPEKHRSEET</sequence>
<feature type="region of interest" description="Disordered" evidence="5">
    <location>
        <begin position="1"/>
        <end position="22"/>
    </location>
</feature>